<evidence type="ECO:0000256" key="2">
    <source>
        <dbReference type="SAM" id="Phobius"/>
    </source>
</evidence>
<protein>
    <submittedName>
        <fullName evidence="3">Uncharacterized protein</fullName>
    </submittedName>
</protein>
<reference evidence="3 4" key="1">
    <citation type="submission" date="2018-06" db="EMBL/GenBank/DDBJ databases">
        <authorList>
            <consortium name="Pathogen Informatics"/>
            <person name="Doyle S."/>
        </authorList>
    </citation>
    <scope>NUCLEOTIDE SEQUENCE [LARGE SCALE GENOMIC DNA]</scope>
    <source>
        <strain evidence="3 4">NCTC7911</strain>
    </source>
</reference>
<evidence type="ECO:0000313" key="4">
    <source>
        <dbReference type="Proteomes" id="UP000254107"/>
    </source>
</evidence>
<evidence type="ECO:0000256" key="1">
    <source>
        <dbReference type="SAM" id="MobiDB-lite"/>
    </source>
</evidence>
<keyword evidence="2" id="KW-1133">Transmembrane helix</keyword>
<dbReference type="GeneID" id="302268861"/>
<organism evidence="3 4">
    <name type="scientific">Moraxella lacunata</name>
    <dbReference type="NCBI Taxonomy" id="477"/>
    <lineage>
        <taxon>Bacteria</taxon>
        <taxon>Pseudomonadati</taxon>
        <taxon>Pseudomonadota</taxon>
        <taxon>Gammaproteobacteria</taxon>
        <taxon>Moraxellales</taxon>
        <taxon>Moraxellaceae</taxon>
        <taxon>Moraxella</taxon>
    </lineage>
</organism>
<dbReference type="EMBL" id="UGQC01000001">
    <property type="protein sequence ID" value="STY98816.1"/>
    <property type="molecule type" value="Genomic_DNA"/>
</dbReference>
<feature type="compositionally biased region" description="Basic and acidic residues" evidence="1">
    <location>
        <begin position="109"/>
        <end position="120"/>
    </location>
</feature>
<feature type="compositionally biased region" description="Basic and acidic residues" evidence="1">
    <location>
        <begin position="86"/>
        <end position="100"/>
    </location>
</feature>
<sequence>MSESNQSQDWKEFQELSDKRIYVESETSNSTQEPYQSELFNQSTVKSMPLYLVIGAVVGLVIGIFFKTLAKRLTQRKSKQKPLKIIRPEFREATKQEREHRQRQRRKYGIFDEKGERKRK</sequence>
<keyword evidence="2" id="KW-0472">Membrane</keyword>
<keyword evidence="4" id="KW-1185">Reference proteome</keyword>
<evidence type="ECO:0000313" key="3">
    <source>
        <dbReference type="EMBL" id="STY98816.1"/>
    </source>
</evidence>
<feature type="region of interest" description="Disordered" evidence="1">
    <location>
        <begin position="75"/>
        <end position="120"/>
    </location>
</feature>
<gene>
    <name evidence="3" type="ORF">NCTC7911_00179</name>
</gene>
<dbReference type="RefSeq" id="WP_115246931.1">
    <property type="nucleotide sequence ID" value="NZ_UGQC01000001.1"/>
</dbReference>
<name>A0A378QD41_MORLA</name>
<accession>A0A378QD41</accession>
<dbReference type="AlphaFoldDB" id="A0A378QD41"/>
<dbReference type="Proteomes" id="UP000254107">
    <property type="component" value="Unassembled WGS sequence"/>
</dbReference>
<keyword evidence="2" id="KW-0812">Transmembrane</keyword>
<feature type="transmembrane region" description="Helical" evidence="2">
    <location>
        <begin position="50"/>
        <end position="70"/>
    </location>
</feature>
<proteinExistence type="predicted"/>
<feature type="compositionally biased region" description="Basic residues" evidence="1">
    <location>
        <begin position="75"/>
        <end position="84"/>
    </location>
</feature>